<dbReference type="EMBL" id="CACRUB010000040">
    <property type="protein sequence ID" value="VYU43016.1"/>
    <property type="molecule type" value="Genomic_DNA"/>
</dbReference>
<reference evidence="1" key="1">
    <citation type="submission" date="2019-11" db="EMBL/GenBank/DDBJ databases">
        <authorList>
            <person name="Feng L."/>
        </authorList>
    </citation>
    <scope>NUCLEOTIDE SEQUENCE</scope>
    <source>
        <strain evidence="1">FplautiiLFYP42</strain>
    </source>
</reference>
<name>A0A6N3EN26_FLAPL</name>
<accession>A0A6N3EN26</accession>
<sequence length="55" mass="6485">MEDPVPVKEEYIYQVGKIQFIVTPVYKEKGESMRDILLKLMLADLEPAQLFHRHP</sequence>
<gene>
    <name evidence="1" type="ORF">FPLFYP42_02279</name>
</gene>
<protein>
    <submittedName>
        <fullName evidence="1">Uncharacterized protein</fullName>
    </submittedName>
</protein>
<evidence type="ECO:0000313" key="1">
    <source>
        <dbReference type="EMBL" id="VYU43016.1"/>
    </source>
</evidence>
<dbReference type="RefSeq" id="WP_195325364.1">
    <property type="nucleotide sequence ID" value="NZ_CACRUB010000040.1"/>
</dbReference>
<proteinExistence type="predicted"/>
<organism evidence="1">
    <name type="scientific">Flavonifractor plautii</name>
    <name type="common">Fusobacterium plautii</name>
    <dbReference type="NCBI Taxonomy" id="292800"/>
    <lineage>
        <taxon>Bacteria</taxon>
        <taxon>Bacillati</taxon>
        <taxon>Bacillota</taxon>
        <taxon>Clostridia</taxon>
        <taxon>Eubacteriales</taxon>
        <taxon>Oscillospiraceae</taxon>
        <taxon>Flavonifractor</taxon>
    </lineage>
</organism>
<dbReference type="AlphaFoldDB" id="A0A6N3EN26"/>